<dbReference type="Gene3D" id="2.40.100.10">
    <property type="entry name" value="Cyclophilin-like"/>
    <property type="match status" value="1"/>
</dbReference>
<dbReference type="Pfam" id="PF02682">
    <property type="entry name" value="CT_C_D"/>
    <property type="match status" value="1"/>
</dbReference>
<dbReference type="InterPro" id="IPR003833">
    <property type="entry name" value="CT_C_D"/>
</dbReference>
<dbReference type="Proteomes" id="UP000199495">
    <property type="component" value="Unassembled WGS sequence"/>
</dbReference>
<protein>
    <submittedName>
        <fullName evidence="5">Sensor histidine kinase inhibitor, KipI family</fullName>
    </submittedName>
</protein>
<dbReference type="InterPro" id="IPR029000">
    <property type="entry name" value="Cyclophilin-like_dom_sf"/>
</dbReference>
<evidence type="ECO:0000256" key="3">
    <source>
        <dbReference type="ARBA" id="ARBA00022840"/>
    </source>
</evidence>
<keyword evidence="1" id="KW-0547">Nucleotide-binding</keyword>
<evidence type="ECO:0000256" key="2">
    <source>
        <dbReference type="ARBA" id="ARBA00022801"/>
    </source>
</evidence>
<dbReference type="SMART" id="SM00796">
    <property type="entry name" value="AHS1"/>
    <property type="match status" value="1"/>
</dbReference>
<dbReference type="GO" id="GO:0016787">
    <property type="term" value="F:hydrolase activity"/>
    <property type="evidence" value="ECO:0007669"/>
    <property type="project" value="UniProtKB-KW"/>
</dbReference>
<gene>
    <name evidence="5" type="ORF">SAMN04487974_11843</name>
</gene>
<dbReference type="Gene3D" id="3.30.1360.40">
    <property type="match status" value="1"/>
</dbReference>
<feature type="domain" description="Carboxyltransferase" evidence="4">
    <location>
        <begin position="1"/>
        <end position="200"/>
    </location>
</feature>
<keyword evidence="3" id="KW-0067">ATP-binding</keyword>
<evidence type="ECO:0000313" key="5">
    <source>
        <dbReference type="EMBL" id="SDH05259.1"/>
    </source>
</evidence>
<dbReference type="STRING" id="440168.SAMN04487974_11843"/>
<keyword evidence="2" id="KW-0378">Hydrolase</keyword>
<dbReference type="GO" id="GO:0005524">
    <property type="term" value="F:ATP binding"/>
    <property type="evidence" value="ECO:0007669"/>
    <property type="project" value="UniProtKB-KW"/>
</dbReference>
<accession>A0A1G7Z9H5</accession>
<dbReference type="EMBL" id="FNCS01000018">
    <property type="protein sequence ID" value="SDH05259.1"/>
    <property type="molecule type" value="Genomic_DNA"/>
</dbReference>
<dbReference type="PANTHER" id="PTHR34698">
    <property type="entry name" value="5-OXOPROLINASE SUBUNIT B"/>
    <property type="match status" value="1"/>
</dbReference>
<dbReference type="SUPFAM" id="SSF50891">
    <property type="entry name" value="Cyclophilin-like"/>
    <property type="match status" value="1"/>
</dbReference>
<evidence type="ECO:0000259" key="4">
    <source>
        <dbReference type="SMART" id="SM00796"/>
    </source>
</evidence>
<reference evidence="5 6" key="1">
    <citation type="submission" date="2016-10" db="EMBL/GenBank/DDBJ databases">
        <authorList>
            <person name="de Groot N.N."/>
        </authorList>
    </citation>
    <scope>NUCLEOTIDE SEQUENCE [LARGE SCALE GENOMIC DNA]</scope>
    <source>
        <strain evidence="5 6">CGMCC 1.10267</strain>
    </source>
</reference>
<keyword evidence="6" id="KW-1185">Reference proteome</keyword>
<evidence type="ECO:0000256" key="1">
    <source>
        <dbReference type="ARBA" id="ARBA00022741"/>
    </source>
</evidence>
<dbReference type="PANTHER" id="PTHR34698:SF2">
    <property type="entry name" value="5-OXOPROLINASE SUBUNIT B"/>
    <property type="match status" value="1"/>
</dbReference>
<organism evidence="5 6">
    <name type="scientific">Pelagibacterium luteolum</name>
    <dbReference type="NCBI Taxonomy" id="440168"/>
    <lineage>
        <taxon>Bacteria</taxon>
        <taxon>Pseudomonadati</taxon>
        <taxon>Pseudomonadota</taxon>
        <taxon>Alphaproteobacteria</taxon>
        <taxon>Hyphomicrobiales</taxon>
        <taxon>Devosiaceae</taxon>
        <taxon>Pelagibacterium</taxon>
    </lineage>
</organism>
<dbReference type="InterPro" id="IPR010016">
    <property type="entry name" value="PxpB"/>
</dbReference>
<sequence length="211" mass="22092">MLMPLGDRALLVRYGTVLDAATNRAATELAARLLDAPPTGVLEIAPNLISVLVRYDPSETTYARLAAEIGLLANAQIPAPSTARHHSVPIFYGGTGGPDFEPVADQLGMTPEAFVSAHQADRLTVLAVGFAPGFVYCGLHAPALIIPRRSTVRAQVPAGSVLFAAGQTAIAATPIPTGWSVIGRTHMLNFDPDENPPTFMRAGDTVSLVSA</sequence>
<dbReference type="SUPFAM" id="SSF160467">
    <property type="entry name" value="PH0987 N-terminal domain-like"/>
    <property type="match status" value="1"/>
</dbReference>
<proteinExistence type="predicted"/>
<dbReference type="AlphaFoldDB" id="A0A1G7Z9H5"/>
<name>A0A1G7Z9H5_9HYPH</name>
<evidence type="ECO:0000313" key="6">
    <source>
        <dbReference type="Proteomes" id="UP000199495"/>
    </source>
</evidence>